<dbReference type="STRING" id="1120980.GCA_000745955_01072"/>
<dbReference type="AlphaFoldDB" id="A0A376BVI5"/>
<dbReference type="GO" id="GO:0016787">
    <property type="term" value="F:hydrolase activity"/>
    <property type="evidence" value="ECO:0007669"/>
    <property type="project" value="UniProtKB-KW"/>
</dbReference>
<evidence type="ECO:0000313" key="3">
    <source>
        <dbReference type="Proteomes" id="UP000254209"/>
    </source>
</evidence>
<organism evidence="2 3">
    <name type="scientific">Alysiella crassa</name>
    <dbReference type="NCBI Taxonomy" id="153491"/>
    <lineage>
        <taxon>Bacteria</taxon>
        <taxon>Pseudomonadati</taxon>
        <taxon>Pseudomonadota</taxon>
        <taxon>Betaproteobacteria</taxon>
        <taxon>Neisseriales</taxon>
        <taxon>Neisseriaceae</taxon>
        <taxon>Alysiella</taxon>
    </lineage>
</organism>
<keyword evidence="1" id="KW-0460">Magnesium</keyword>
<proteinExistence type="predicted"/>
<evidence type="ECO:0000313" key="2">
    <source>
        <dbReference type="EMBL" id="SSY80815.1"/>
    </source>
</evidence>
<dbReference type="OrthoDB" id="9798107at2"/>
<dbReference type="GO" id="GO:0046872">
    <property type="term" value="F:metal ion binding"/>
    <property type="evidence" value="ECO:0007669"/>
    <property type="project" value="UniProtKB-KW"/>
</dbReference>
<dbReference type="PANTHER" id="PTHR16222:SF12">
    <property type="entry name" value="ADP-RIBOSYLGLYCOHYDROLASE-RELATED"/>
    <property type="match status" value="1"/>
</dbReference>
<feature type="binding site" evidence="1">
    <location>
        <position position="241"/>
    </location>
    <ligand>
        <name>Mg(2+)</name>
        <dbReference type="ChEBI" id="CHEBI:18420"/>
        <label>1</label>
    </ligand>
</feature>
<dbReference type="Pfam" id="PF03747">
    <property type="entry name" value="ADP_ribosyl_GH"/>
    <property type="match status" value="1"/>
</dbReference>
<gene>
    <name evidence="2" type="ORF">NCTC10283_02376</name>
</gene>
<dbReference type="PANTHER" id="PTHR16222">
    <property type="entry name" value="ADP-RIBOSYLGLYCOHYDROLASE"/>
    <property type="match status" value="1"/>
</dbReference>
<keyword evidence="1" id="KW-0479">Metal-binding</keyword>
<dbReference type="Gene3D" id="1.10.4080.10">
    <property type="entry name" value="ADP-ribosylation/Crystallin J1"/>
    <property type="match status" value="1"/>
</dbReference>
<keyword evidence="3" id="KW-1185">Reference proteome</keyword>
<dbReference type="SUPFAM" id="SSF101478">
    <property type="entry name" value="ADP-ribosylglycohydrolase"/>
    <property type="match status" value="1"/>
</dbReference>
<dbReference type="RefSeq" id="WP_034292437.1">
    <property type="nucleotide sequence ID" value="NZ_CP091519.2"/>
</dbReference>
<dbReference type="InterPro" id="IPR005502">
    <property type="entry name" value="Ribosyl_crysJ1"/>
</dbReference>
<dbReference type="Proteomes" id="UP000254209">
    <property type="component" value="Unassembled WGS sequence"/>
</dbReference>
<sequence>MKTTIYQTLLATAVGDAYGLPYENLSPRRAKKWLRPRRYALLPFIHGGMVSDDTEHAVLTVQAYIASAGEPNAFRRKLRGQLRGWLLALPVNCGMATLKGCLKICLGLQNTGTWSAGNGAAMRAPVLGILCNDVNQLAELVHISTATTHRDPQAEHAAYALALLAHAEYYLSNQSVEQKSAWLGERVHADLWAHIHAYQPDPKHGITGYAYHTVAAVFQAWQQFRDNPLAGLDFLCECGGDTDTTCALFAGVVGGKHGATLFDEMAGAWCEPVLRPDFFEQLATQAARVAQTRQPEKPVRWGGVRTILRNAVFVVIVLAHCLRRLLPPY</sequence>
<feature type="binding site" evidence="1">
    <location>
        <position position="53"/>
    </location>
    <ligand>
        <name>Mg(2+)</name>
        <dbReference type="ChEBI" id="CHEBI:18420"/>
        <label>1</label>
    </ligand>
</feature>
<feature type="binding site" evidence="1">
    <location>
        <position position="51"/>
    </location>
    <ligand>
        <name>Mg(2+)</name>
        <dbReference type="ChEBI" id="CHEBI:18420"/>
        <label>1</label>
    </ligand>
</feature>
<feature type="binding site" evidence="1">
    <location>
        <position position="52"/>
    </location>
    <ligand>
        <name>Mg(2+)</name>
        <dbReference type="ChEBI" id="CHEBI:18420"/>
        <label>1</label>
    </ligand>
</feature>
<feature type="binding site" evidence="1">
    <location>
        <position position="244"/>
    </location>
    <ligand>
        <name>Mg(2+)</name>
        <dbReference type="ChEBI" id="CHEBI:18420"/>
        <label>1</label>
    </ligand>
</feature>
<comment type="cofactor">
    <cofactor evidence="1">
        <name>Mg(2+)</name>
        <dbReference type="ChEBI" id="CHEBI:18420"/>
    </cofactor>
    <text evidence="1">Binds 2 magnesium ions per subunit.</text>
</comment>
<accession>A0A376BVI5</accession>
<reference evidence="2 3" key="1">
    <citation type="submission" date="2018-06" db="EMBL/GenBank/DDBJ databases">
        <authorList>
            <consortium name="Pathogen Informatics"/>
            <person name="Doyle S."/>
        </authorList>
    </citation>
    <scope>NUCLEOTIDE SEQUENCE [LARGE SCALE GENOMIC DNA]</scope>
    <source>
        <strain evidence="2 3">NCTC10283</strain>
    </source>
</reference>
<dbReference type="InterPro" id="IPR050792">
    <property type="entry name" value="ADP-ribosylglycohydrolase"/>
</dbReference>
<dbReference type="InterPro" id="IPR036705">
    <property type="entry name" value="Ribosyl_crysJ1_sf"/>
</dbReference>
<dbReference type="EMBL" id="UFSO01000003">
    <property type="protein sequence ID" value="SSY80815.1"/>
    <property type="molecule type" value="Genomic_DNA"/>
</dbReference>
<evidence type="ECO:0000256" key="1">
    <source>
        <dbReference type="PIRSR" id="PIRSR605502-1"/>
    </source>
</evidence>
<keyword evidence="2" id="KW-0378">Hydrolase</keyword>
<protein>
    <submittedName>
        <fullName evidence="2">ADP-ribosyl-[dinitrogen reductase] hydrolase</fullName>
    </submittedName>
</protein>
<feature type="binding site" evidence="1">
    <location>
        <position position="243"/>
    </location>
    <ligand>
        <name>Mg(2+)</name>
        <dbReference type="ChEBI" id="CHEBI:18420"/>
        <label>1</label>
    </ligand>
</feature>
<name>A0A376BVI5_9NEIS</name>